<sequence length="1032" mass="117839">MRGGRKKRGLVKAETACQHCQRLVGNQGLRNHEDNCPERPGPAQQSTTREVHSQDLGREFPQDLRDVAQPGPHRSHVPSSSQEPYDPFEQPPYPIDSTPAIHEIPPIYTPDLDAHQDPEEHLGRPPRLDDIRVEPHPRNAAGKRTRIYAYEDYTTDLPTPKRPRGGQEAPNRSTNAESKPWAPFTTRMDYDFAAMLQAAHLNEPQIKAFIAMANEIRTRPEDFTIVDEVHLKGIWAAASKKHGHGLEEVVVEVQYENEKIQYPLWRIPAWDWCKELLNDPLLKGEFRFDAERLFRHNGKEFERFYNEPWTANDWWRIQGEFPKENAAPFAIILYADKTKLSTMGGKKGYPVYVRCANLPSHIRNGEGLGGGRMIGWLPIVPEDSDKSGKKPFVDFKRVVWHAALYEILASLIPYTESGFSFLCDDDIERWLYPIILILSADFEEQCVMSAIRGMGAKYPCPICLIPADAFPGLDGRQFPARTTSSMKAIYTEANAMETAAEREGLFQSVGLRNVENVFWKLKYSDPYSALSWDRLHAYHSGLFRKHILTEFLTLLEILGRDMSSLFEKQLAAAPRWRDLAHLTHISQFKEYSDGRVYEDLSKIIVFVSHNLFPPSDERGYQWLKIARSYLELDMWSSLRNHTATTVRLGEEELKRFGVEIALYTWKVWNFPKAHSQAHLFFDIINKGVTLNFTTKFFEKMHRVAKIYWNISNYKDIEKLIARLTREELAAMIIGQNIAIYDQEAQERNSATEPADFADVAPAADDRRRPEPSTPAPEPSTPAANTQAPAPNDPPSPPPAPCVVPGSRVQREDILLDDIRLLMANEYAPALGRLRAKLEQRVNHDFKARGAPNIRLPRDIKVAMYQRLTVDYTSVEDSTTVVDILRMNRDFHHRVRYDCALFEIKTGQYIIGRLLTVLGLPAAISQNKRQGEVQYAVVIPFDARVTTDRHPEAILNQKRCSELRMKQIRSRRIQDSVILPVESIVRGALVVQDSGSPFPEDHLVMDVVDPDFFLRMRLQNLGDCLIVDAKLGG</sequence>
<dbReference type="OrthoDB" id="3239511at2759"/>
<feature type="compositionally biased region" description="Basic and acidic residues" evidence="1">
    <location>
        <begin position="112"/>
        <end position="134"/>
    </location>
</feature>
<accession>A0A8H6LV05</accession>
<dbReference type="InterPro" id="IPR041078">
    <property type="entry name" value="Plavaka"/>
</dbReference>
<dbReference type="Proteomes" id="UP000521943">
    <property type="component" value="Unassembled WGS sequence"/>
</dbReference>
<comment type="caution">
    <text evidence="2">The sequence shown here is derived from an EMBL/GenBank/DDBJ whole genome shotgun (WGS) entry which is preliminary data.</text>
</comment>
<evidence type="ECO:0000313" key="2">
    <source>
        <dbReference type="EMBL" id="KAF6743705.1"/>
    </source>
</evidence>
<organism evidence="2 3">
    <name type="scientific">Ephemerocybe angulata</name>
    <dbReference type="NCBI Taxonomy" id="980116"/>
    <lineage>
        <taxon>Eukaryota</taxon>
        <taxon>Fungi</taxon>
        <taxon>Dikarya</taxon>
        <taxon>Basidiomycota</taxon>
        <taxon>Agaricomycotina</taxon>
        <taxon>Agaricomycetes</taxon>
        <taxon>Agaricomycetidae</taxon>
        <taxon>Agaricales</taxon>
        <taxon>Agaricineae</taxon>
        <taxon>Psathyrellaceae</taxon>
        <taxon>Ephemerocybe</taxon>
    </lineage>
</organism>
<feature type="compositionally biased region" description="Low complexity" evidence="1">
    <location>
        <begin position="753"/>
        <end position="762"/>
    </location>
</feature>
<proteinExistence type="predicted"/>
<feature type="compositionally biased region" description="Pro residues" evidence="1">
    <location>
        <begin position="790"/>
        <end position="801"/>
    </location>
</feature>
<name>A0A8H6LV05_9AGAR</name>
<gene>
    <name evidence="2" type="ORF">DFP72DRAFT_113420</name>
</gene>
<feature type="region of interest" description="Disordered" evidence="1">
    <location>
        <begin position="25"/>
        <end position="134"/>
    </location>
</feature>
<feature type="compositionally biased region" description="Basic and acidic residues" evidence="1">
    <location>
        <begin position="49"/>
        <end position="66"/>
    </location>
</feature>
<reference evidence="2 3" key="1">
    <citation type="submission" date="2020-07" db="EMBL/GenBank/DDBJ databases">
        <title>Comparative genomics of pyrophilous fungi reveals a link between fire events and developmental genes.</title>
        <authorList>
            <consortium name="DOE Joint Genome Institute"/>
            <person name="Steindorff A.S."/>
            <person name="Carver A."/>
            <person name="Calhoun S."/>
            <person name="Stillman K."/>
            <person name="Liu H."/>
            <person name="Lipzen A."/>
            <person name="Pangilinan J."/>
            <person name="Labutti K."/>
            <person name="Bruns T.D."/>
            <person name="Grigoriev I.V."/>
        </authorList>
    </citation>
    <scope>NUCLEOTIDE SEQUENCE [LARGE SCALE GENOMIC DNA]</scope>
    <source>
        <strain evidence="2 3">CBS 144469</strain>
    </source>
</reference>
<keyword evidence="3" id="KW-1185">Reference proteome</keyword>
<feature type="region of interest" description="Disordered" evidence="1">
    <location>
        <begin position="748"/>
        <end position="804"/>
    </location>
</feature>
<evidence type="ECO:0000256" key="1">
    <source>
        <dbReference type="SAM" id="MobiDB-lite"/>
    </source>
</evidence>
<protein>
    <submittedName>
        <fullName evidence="2">Uncharacterized protein</fullName>
    </submittedName>
</protein>
<dbReference type="Pfam" id="PF18759">
    <property type="entry name" value="Plavaka"/>
    <property type="match status" value="1"/>
</dbReference>
<dbReference type="EMBL" id="JACGCI010000138">
    <property type="protein sequence ID" value="KAF6743705.1"/>
    <property type="molecule type" value="Genomic_DNA"/>
</dbReference>
<feature type="compositionally biased region" description="Low complexity" evidence="1">
    <location>
        <begin position="780"/>
        <end position="789"/>
    </location>
</feature>
<feature type="region of interest" description="Disordered" evidence="1">
    <location>
        <begin position="155"/>
        <end position="181"/>
    </location>
</feature>
<dbReference type="AlphaFoldDB" id="A0A8H6LV05"/>
<evidence type="ECO:0000313" key="3">
    <source>
        <dbReference type="Proteomes" id="UP000521943"/>
    </source>
</evidence>